<gene>
    <name evidence="10" type="ORF">RBB81_12875</name>
</gene>
<evidence type="ECO:0000256" key="3">
    <source>
        <dbReference type="ARBA" id="ARBA00022448"/>
    </source>
</evidence>
<feature type="transmembrane region" description="Helical" evidence="8">
    <location>
        <begin position="382"/>
        <end position="401"/>
    </location>
</feature>
<dbReference type="Gene3D" id="1.20.1720.10">
    <property type="entry name" value="Multidrug resistance protein D"/>
    <property type="match status" value="1"/>
</dbReference>
<sequence>MAQENEISNPTRLPETKPLINPWIVAVTVTLATFMEVLDSSIANVALPHIAGTLGASSDESTWVITSYLVSSAIVLPMSGWLSNIIGRKRFYMMCVAMFTISSFLCALAPTLPMLILFRVLQGAGGGGLQPSEQAILADTFSAKQRGMAFALYGMAVVVAPAIGPTLGGWITDNYSWHWIFLINVPIGILSLVLTQRVVRDPEYLRNLKKSKLRVDYMGISLIVIGVGFLQYVLDKGQENDWFSSRVIFVSAMIAGVALVALVVREITHENPIMDLRLLNRRNFAAAAAFSFILGIVLNGSTILLPQFLQNDLGYTAQQAGMALSPGGIALAVMMPVAGILAMKFDPRAIIAIGFAITSFGLFHVTNIYLGVSFNTMIADRVIQVIGIPLIFIPISTLNYVGIPQEKFNQVSGISNFMRNLGGGIGVSLLGNFITQQGQIHRTGLTAHTNHANPFFESQLNAIAASFRAAGAGTAEASHKALAQLSAQVDLQSNALAFVNAFWLMGAVVLLLTPLPFLMCRPSPGEAKASAAMH</sequence>
<dbReference type="NCBIfam" id="TIGR00711">
    <property type="entry name" value="efflux_EmrB"/>
    <property type="match status" value="1"/>
</dbReference>
<protein>
    <submittedName>
        <fullName evidence="10">DHA2 family efflux MFS transporter permease subunit</fullName>
    </submittedName>
</protein>
<feature type="transmembrane region" description="Helical" evidence="8">
    <location>
        <begin position="349"/>
        <end position="370"/>
    </location>
</feature>
<dbReference type="SUPFAM" id="SSF103473">
    <property type="entry name" value="MFS general substrate transporter"/>
    <property type="match status" value="1"/>
</dbReference>
<keyword evidence="4" id="KW-1003">Cell membrane</keyword>
<keyword evidence="3" id="KW-0813">Transport</keyword>
<dbReference type="InterPro" id="IPR020846">
    <property type="entry name" value="MFS_dom"/>
</dbReference>
<dbReference type="PANTHER" id="PTHR42718:SF9">
    <property type="entry name" value="MAJOR FACILITATOR SUPERFAMILY MULTIDRUG TRANSPORTER MFSC"/>
    <property type="match status" value="1"/>
</dbReference>
<feature type="transmembrane region" description="Helical" evidence="8">
    <location>
        <begin position="495"/>
        <end position="519"/>
    </location>
</feature>
<dbReference type="PROSITE" id="PS50850">
    <property type="entry name" value="MFS"/>
    <property type="match status" value="1"/>
</dbReference>
<evidence type="ECO:0000256" key="5">
    <source>
        <dbReference type="ARBA" id="ARBA00022692"/>
    </source>
</evidence>
<feature type="transmembrane region" description="Helical" evidence="8">
    <location>
        <begin position="215"/>
        <end position="234"/>
    </location>
</feature>
<keyword evidence="7 8" id="KW-0472">Membrane</keyword>
<dbReference type="InterPro" id="IPR011701">
    <property type="entry name" value="MFS"/>
</dbReference>
<organism evidence="10">
    <name type="scientific">Tunturiibacter gelidiferens</name>
    <dbReference type="NCBI Taxonomy" id="3069689"/>
    <lineage>
        <taxon>Bacteria</taxon>
        <taxon>Pseudomonadati</taxon>
        <taxon>Acidobacteriota</taxon>
        <taxon>Terriglobia</taxon>
        <taxon>Terriglobales</taxon>
        <taxon>Acidobacteriaceae</taxon>
        <taxon>Tunturiibacter</taxon>
    </lineage>
</organism>
<comment type="subcellular location">
    <subcellularLocation>
        <location evidence="1">Cell membrane</location>
        <topology evidence="1">Multi-pass membrane protein</topology>
    </subcellularLocation>
</comment>
<feature type="transmembrane region" description="Helical" evidence="8">
    <location>
        <begin position="63"/>
        <end position="85"/>
    </location>
</feature>
<evidence type="ECO:0000256" key="4">
    <source>
        <dbReference type="ARBA" id="ARBA00022475"/>
    </source>
</evidence>
<evidence type="ECO:0000313" key="10">
    <source>
        <dbReference type="EMBL" id="XCB20492.1"/>
    </source>
</evidence>
<evidence type="ECO:0000256" key="7">
    <source>
        <dbReference type="ARBA" id="ARBA00023136"/>
    </source>
</evidence>
<feature type="transmembrane region" description="Helical" evidence="8">
    <location>
        <begin position="321"/>
        <end position="342"/>
    </location>
</feature>
<reference evidence="10" key="1">
    <citation type="submission" date="2023-08" db="EMBL/GenBank/DDBJ databases">
        <authorList>
            <person name="Messyasz A."/>
            <person name="Mannisto M.K."/>
            <person name="Kerkhof L.J."/>
            <person name="Haggblom M."/>
        </authorList>
    </citation>
    <scope>NUCLEOTIDE SEQUENCE</scope>
    <source>
        <strain evidence="10">M8UP39</strain>
    </source>
</reference>
<evidence type="ECO:0000256" key="2">
    <source>
        <dbReference type="ARBA" id="ARBA00008537"/>
    </source>
</evidence>
<dbReference type="Pfam" id="PF07690">
    <property type="entry name" value="MFS_1"/>
    <property type="match status" value="1"/>
</dbReference>
<dbReference type="EMBL" id="CP132938">
    <property type="protein sequence ID" value="XCB20492.1"/>
    <property type="molecule type" value="Genomic_DNA"/>
</dbReference>
<feature type="transmembrane region" description="Helical" evidence="8">
    <location>
        <begin position="20"/>
        <end position="42"/>
    </location>
</feature>
<accession>A0AAU7YVC5</accession>
<evidence type="ECO:0000256" key="6">
    <source>
        <dbReference type="ARBA" id="ARBA00022989"/>
    </source>
</evidence>
<feature type="transmembrane region" description="Helical" evidence="8">
    <location>
        <begin position="150"/>
        <end position="171"/>
    </location>
</feature>
<feature type="domain" description="Major facilitator superfamily (MFS) profile" evidence="9">
    <location>
        <begin position="25"/>
        <end position="524"/>
    </location>
</feature>
<dbReference type="GO" id="GO:0005886">
    <property type="term" value="C:plasma membrane"/>
    <property type="evidence" value="ECO:0007669"/>
    <property type="project" value="UniProtKB-SubCell"/>
</dbReference>
<evidence type="ECO:0000256" key="1">
    <source>
        <dbReference type="ARBA" id="ARBA00004651"/>
    </source>
</evidence>
<reference evidence="10" key="2">
    <citation type="journal article" date="2024" name="Environ. Microbiol.">
        <title>Genome analysis and description of Tunturibacter gen. nov. expands the diversity of Terriglobia in tundra soils.</title>
        <authorList>
            <person name="Messyasz A."/>
            <person name="Mannisto M.K."/>
            <person name="Kerkhof L.J."/>
            <person name="Haggblom M.M."/>
        </authorList>
    </citation>
    <scope>NUCLEOTIDE SEQUENCE</scope>
    <source>
        <strain evidence="10">M8UP39</strain>
    </source>
</reference>
<name>A0AAU7YVC5_9BACT</name>
<feature type="transmembrane region" description="Helical" evidence="8">
    <location>
        <begin position="284"/>
        <end position="309"/>
    </location>
</feature>
<evidence type="ECO:0000259" key="9">
    <source>
        <dbReference type="PROSITE" id="PS50850"/>
    </source>
</evidence>
<proteinExistence type="inferred from homology"/>
<keyword evidence="6 8" id="KW-1133">Transmembrane helix</keyword>
<dbReference type="PANTHER" id="PTHR42718">
    <property type="entry name" value="MAJOR FACILITATOR SUPERFAMILY MULTIDRUG TRANSPORTER MFSC"/>
    <property type="match status" value="1"/>
</dbReference>
<keyword evidence="5 8" id="KW-0812">Transmembrane</keyword>
<dbReference type="RefSeq" id="WP_353070911.1">
    <property type="nucleotide sequence ID" value="NZ_CP132938.1"/>
</dbReference>
<dbReference type="AlphaFoldDB" id="A0AAU7YVC5"/>
<dbReference type="Gene3D" id="1.20.1250.20">
    <property type="entry name" value="MFS general substrate transporter like domains"/>
    <property type="match status" value="1"/>
</dbReference>
<dbReference type="GO" id="GO:0022857">
    <property type="term" value="F:transmembrane transporter activity"/>
    <property type="evidence" value="ECO:0007669"/>
    <property type="project" value="InterPro"/>
</dbReference>
<feature type="transmembrane region" description="Helical" evidence="8">
    <location>
        <begin position="246"/>
        <end position="264"/>
    </location>
</feature>
<evidence type="ECO:0000256" key="8">
    <source>
        <dbReference type="SAM" id="Phobius"/>
    </source>
</evidence>
<dbReference type="KEGG" id="tgi:RBB81_12875"/>
<dbReference type="InterPro" id="IPR036259">
    <property type="entry name" value="MFS_trans_sf"/>
</dbReference>
<dbReference type="InterPro" id="IPR004638">
    <property type="entry name" value="EmrB-like"/>
</dbReference>
<dbReference type="PRINTS" id="PR01036">
    <property type="entry name" value="TCRTETB"/>
</dbReference>
<comment type="similarity">
    <text evidence="2">Belongs to the major facilitator superfamily. EmrB family.</text>
</comment>
<dbReference type="CDD" id="cd17503">
    <property type="entry name" value="MFS_LmrB_MDR_like"/>
    <property type="match status" value="1"/>
</dbReference>
<feature type="transmembrane region" description="Helical" evidence="8">
    <location>
        <begin position="177"/>
        <end position="194"/>
    </location>
</feature>